<dbReference type="RefSeq" id="WP_184228056.1">
    <property type="nucleotide sequence ID" value="NZ_JACHDE010000016.1"/>
</dbReference>
<evidence type="ECO:0000259" key="1">
    <source>
        <dbReference type="Pfam" id="PF13340"/>
    </source>
</evidence>
<evidence type="ECO:0000313" key="2">
    <source>
        <dbReference type="EMBL" id="MBB5403891.1"/>
    </source>
</evidence>
<dbReference type="AlphaFoldDB" id="A0A7W8P524"/>
<name>A0A7W8P524_9BURK</name>
<dbReference type="InterPro" id="IPR052909">
    <property type="entry name" value="Transposase_6_like"/>
</dbReference>
<protein>
    <submittedName>
        <fullName evidence="2">Transposase</fullName>
    </submittedName>
</protein>
<comment type="caution">
    <text evidence="2">The sequence shown here is derived from an EMBL/GenBank/DDBJ whole genome shotgun (WGS) entry which is preliminary data.</text>
</comment>
<organism evidence="2 3">
    <name type="scientific">Paraburkholderia youngii</name>
    <dbReference type="NCBI Taxonomy" id="2782701"/>
    <lineage>
        <taxon>Bacteria</taxon>
        <taxon>Pseudomonadati</taxon>
        <taxon>Pseudomonadota</taxon>
        <taxon>Betaproteobacteria</taxon>
        <taxon>Burkholderiales</taxon>
        <taxon>Burkholderiaceae</taxon>
        <taxon>Paraburkholderia</taxon>
    </lineage>
</organism>
<dbReference type="InterPro" id="IPR025161">
    <property type="entry name" value="IS402-like_dom"/>
</dbReference>
<accession>A0A7W8P524</accession>
<dbReference type="PANTHER" id="PTHR46637">
    <property type="entry name" value="TIS1421-TRANSPOSASE PROTEIN A"/>
    <property type="match status" value="1"/>
</dbReference>
<gene>
    <name evidence="2" type="ORF">HDG41_005981</name>
</gene>
<feature type="domain" description="Insertion element IS402-like" evidence="1">
    <location>
        <begin position="18"/>
        <end position="95"/>
    </location>
</feature>
<dbReference type="EMBL" id="JACHDE010000016">
    <property type="protein sequence ID" value="MBB5403891.1"/>
    <property type="molecule type" value="Genomic_DNA"/>
</dbReference>
<dbReference type="Proteomes" id="UP000592820">
    <property type="component" value="Unassembled WGS sequence"/>
</dbReference>
<evidence type="ECO:0000313" key="3">
    <source>
        <dbReference type="Proteomes" id="UP000592820"/>
    </source>
</evidence>
<sequence>MNSPSSESIGTRPVVQELTDEQWQQVAPLLPETLNDDVPRRGRPPIDIRHVLNSVMWVLHTRAPWSAMPGRYVPCQTAHHYYLRWKKSGVLSAIMLALFKTDAALEMRATRKGGVRAG</sequence>
<dbReference type="Pfam" id="PF13340">
    <property type="entry name" value="DUF4096"/>
    <property type="match status" value="1"/>
</dbReference>
<proteinExistence type="predicted"/>
<dbReference type="PANTHER" id="PTHR46637:SF1">
    <property type="entry name" value="BLL5188 PROTEIN"/>
    <property type="match status" value="1"/>
</dbReference>
<reference evidence="2 3" key="1">
    <citation type="submission" date="2020-08" db="EMBL/GenBank/DDBJ databases">
        <title>Genomic Encyclopedia of Type Strains, Phase IV (KMG-V): Genome sequencing to study the core and pangenomes of soil and plant-associated prokaryotes.</title>
        <authorList>
            <person name="Whitman W."/>
        </authorList>
    </citation>
    <scope>NUCLEOTIDE SEQUENCE [LARGE SCALE GENOMIC DNA]</scope>
    <source>
        <strain evidence="2 3">JPY162</strain>
    </source>
</reference>